<proteinExistence type="inferred from homology"/>
<dbReference type="AlphaFoldDB" id="A0A4R4E7B7"/>
<keyword evidence="2 7" id="KW-0813">Transport</keyword>
<dbReference type="InterPro" id="IPR050901">
    <property type="entry name" value="BP-dep_ABC_trans_perm"/>
</dbReference>
<evidence type="ECO:0000313" key="9">
    <source>
        <dbReference type="EMBL" id="TCZ74700.1"/>
    </source>
</evidence>
<feature type="transmembrane region" description="Helical" evidence="7">
    <location>
        <begin position="112"/>
        <end position="133"/>
    </location>
</feature>
<evidence type="ECO:0000256" key="5">
    <source>
        <dbReference type="ARBA" id="ARBA00022989"/>
    </source>
</evidence>
<name>A0A4R4E7B7_9BACL</name>
<evidence type="ECO:0000256" key="1">
    <source>
        <dbReference type="ARBA" id="ARBA00004651"/>
    </source>
</evidence>
<dbReference type="InterPro" id="IPR035906">
    <property type="entry name" value="MetI-like_sf"/>
</dbReference>
<feature type="transmembrane region" description="Helical" evidence="7">
    <location>
        <begin position="145"/>
        <end position="165"/>
    </location>
</feature>
<keyword evidence="4 7" id="KW-0812">Transmembrane</keyword>
<comment type="caution">
    <text evidence="9">The sequence shown here is derived from an EMBL/GenBank/DDBJ whole genome shotgun (WGS) entry which is preliminary data.</text>
</comment>
<reference evidence="9 10" key="1">
    <citation type="submission" date="2019-03" db="EMBL/GenBank/DDBJ databases">
        <authorList>
            <person name="Kim M.K.M."/>
        </authorList>
    </citation>
    <scope>NUCLEOTIDE SEQUENCE [LARGE SCALE GENOMIC DNA]</scope>
    <source>
        <strain evidence="9 10">18JY21-1</strain>
    </source>
</reference>
<dbReference type="GO" id="GO:0005886">
    <property type="term" value="C:plasma membrane"/>
    <property type="evidence" value="ECO:0007669"/>
    <property type="project" value="UniProtKB-SubCell"/>
</dbReference>
<protein>
    <submittedName>
        <fullName evidence="9">Sugar ABC transporter permease</fullName>
    </submittedName>
</protein>
<organism evidence="9 10">
    <name type="scientific">Paenibacillus albiflavus</name>
    <dbReference type="NCBI Taxonomy" id="2545760"/>
    <lineage>
        <taxon>Bacteria</taxon>
        <taxon>Bacillati</taxon>
        <taxon>Bacillota</taxon>
        <taxon>Bacilli</taxon>
        <taxon>Bacillales</taxon>
        <taxon>Paenibacillaceae</taxon>
        <taxon>Paenibacillus</taxon>
    </lineage>
</organism>
<evidence type="ECO:0000256" key="2">
    <source>
        <dbReference type="ARBA" id="ARBA00022448"/>
    </source>
</evidence>
<comment type="similarity">
    <text evidence="7">Belongs to the binding-protein-dependent transport system permease family.</text>
</comment>
<dbReference type="InterPro" id="IPR000515">
    <property type="entry name" value="MetI-like"/>
</dbReference>
<sequence length="281" mass="31490">MIKNRRKENLIRLTFSYILLTIIAICCLYPALWVIVSSMRPGTALFSPTFLPKKLTLEHYSELFNSTSIMFGRWYLNTLKIAFLTMLFSSALVLMTAYSLSRFRFKGRKITMTAILVIGMFPGFMSLIAIYILLMQLNLLDTHTAIVLVYSAGAGLGAFVVKGFFDSIPKGIEESARIDGASHMQVFTKIMLPLSKPMLVYVMLTTFTGAWGDFIFARAVLRTKEQWTIAVGMWDMVNSQQNSNFTLFAAGSVLVAVPITLLFMYLQRFLVEGLTAGANKG</sequence>
<keyword evidence="5 7" id="KW-1133">Transmembrane helix</keyword>
<evidence type="ECO:0000259" key="8">
    <source>
        <dbReference type="PROSITE" id="PS50928"/>
    </source>
</evidence>
<feature type="transmembrane region" description="Helical" evidence="7">
    <location>
        <begin position="198"/>
        <end position="217"/>
    </location>
</feature>
<evidence type="ECO:0000256" key="7">
    <source>
        <dbReference type="RuleBase" id="RU363032"/>
    </source>
</evidence>
<dbReference type="EMBL" id="SKFG01000024">
    <property type="protein sequence ID" value="TCZ74700.1"/>
    <property type="molecule type" value="Genomic_DNA"/>
</dbReference>
<dbReference type="SUPFAM" id="SSF161098">
    <property type="entry name" value="MetI-like"/>
    <property type="match status" value="1"/>
</dbReference>
<comment type="subcellular location">
    <subcellularLocation>
        <location evidence="1 7">Cell membrane</location>
        <topology evidence="1 7">Multi-pass membrane protein</topology>
    </subcellularLocation>
</comment>
<dbReference type="PANTHER" id="PTHR32243:SF34">
    <property type="entry name" value="GALACTOOLIGOSACCHARIDES TRANSPORT SYSTEM PERMEASE PROTEIN GANQ"/>
    <property type="match status" value="1"/>
</dbReference>
<keyword evidence="3" id="KW-1003">Cell membrane</keyword>
<dbReference type="CDD" id="cd06261">
    <property type="entry name" value="TM_PBP2"/>
    <property type="match status" value="1"/>
</dbReference>
<dbReference type="GO" id="GO:0015423">
    <property type="term" value="F:ABC-type maltose transporter activity"/>
    <property type="evidence" value="ECO:0007669"/>
    <property type="project" value="TreeGrafter"/>
</dbReference>
<evidence type="ECO:0000256" key="6">
    <source>
        <dbReference type="ARBA" id="ARBA00023136"/>
    </source>
</evidence>
<accession>A0A4R4E7B7</accession>
<feature type="transmembrane region" description="Helical" evidence="7">
    <location>
        <begin position="81"/>
        <end position="100"/>
    </location>
</feature>
<dbReference type="Proteomes" id="UP000295418">
    <property type="component" value="Unassembled WGS sequence"/>
</dbReference>
<evidence type="ECO:0000256" key="3">
    <source>
        <dbReference type="ARBA" id="ARBA00022475"/>
    </source>
</evidence>
<dbReference type="OrthoDB" id="9794684at2"/>
<gene>
    <name evidence="9" type="ORF">E0485_19210</name>
</gene>
<dbReference type="Pfam" id="PF00528">
    <property type="entry name" value="BPD_transp_1"/>
    <property type="match status" value="1"/>
</dbReference>
<feature type="transmembrane region" description="Helical" evidence="7">
    <location>
        <begin position="245"/>
        <end position="266"/>
    </location>
</feature>
<keyword evidence="6 7" id="KW-0472">Membrane</keyword>
<dbReference type="Gene3D" id="1.10.3720.10">
    <property type="entry name" value="MetI-like"/>
    <property type="match status" value="1"/>
</dbReference>
<dbReference type="PROSITE" id="PS50928">
    <property type="entry name" value="ABC_TM1"/>
    <property type="match status" value="1"/>
</dbReference>
<keyword evidence="10" id="KW-1185">Reference proteome</keyword>
<evidence type="ECO:0000313" key="10">
    <source>
        <dbReference type="Proteomes" id="UP000295418"/>
    </source>
</evidence>
<dbReference type="RefSeq" id="WP_132419692.1">
    <property type="nucleotide sequence ID" value="NZ_SKFG01000024.1"/>
</dbReference>
<dbReference type="GO" id="GO:0042956">
    <property type="term" value="P:maltodextrin transmembrane transport"/>
    <property type="evidence" value="ECO:0007669"/>
    <property type="project" value="TreeGrafter"/>
</dbReference>
<feature type="transmembrane region" description="Helical" evidence="7">
    <location>
        <begin position="12"/>
        <end position="36"/>
    </location>
</feature>
<dbReference type="PANTHER" id="PTHR32243">
    <property type="entry name" value="MALTOSE TRANSPORT SYSTEM PERMEASE-RELATED"/>
    <property type="match status" value="1"/>
</dbReference>
<feature type="domain" description="ABC transmembrane type-1" evidence="8">
    <location>
        <begin position="75"/>
        <end position="266"/>
    </location>
</feature>
<evidence type="ECO:0000256" key="4">
    <source>
        <dbReference type="ARBA" id="ARBA00022692"/>
    </source>
</evidence>